<dbReference type="PANTHER" id="PTHR10519">
    <property type="entry name" value="GABA-B RECEPTOR"/>
    <property type="match status" value="1"/>
</dbReference>
<evidence type="ECO:0000313" key="13">
    <source>
        <dbReference type="EMBL" id="KAK7097774.1"/>
    </source>
</evidence>
<feature type="region of interest" description="Disordered" evidence="10">
    <location>
        <begin position="631"/>
        <end position="704"/>
    </location>
</feature>
<evidence type="ECO:0000256" key="4">
    <source>
        <dbReference type="ARBA" id="ARBA00023040"/>
    </source>
</evidence>
<gene>
    <name evidence="13" type="ORF">V1264_004705</name>
</gene>
<feature type="domain" description="G-protein coupled receptors family 3 profile" evidence="12">
    <location>
        <begin position="1"/>
        <end position="181"/>
    </location>
</feature>
<dbReference type="InterPro" id="IPR017978">
    <property type="entry name" value="GPCR_3_C"/>
</dbReference>
<evidence type="ECO:0000256" key="10">
    <source>
        <dbReference type="SAM" id="MobiDB-lite"/>
    </source>
</evidence>
<keyword evidence="5 11" id="KW-0472">Membrane</keyword>
<dbReference type="PANTHER" id="PTHR10519:SF46">
    <property type="entry name" value="METABOTROPIC GABA-B RECEPTOR SUBTYPE 3, ISOFORM A"/>
    <property type="match status" value="1"/>
</dbReference>
<keyword evidence="7" id="KW-0325">Glycoprotein</keyword>
<feature type="transmembrane region" description="Helical" evidence="11">
    <location>
        <begin position="129"/>
        <end position="147"/>
    </location>
</feature>
<comment type="subcellular location">
    <subcellularLocation>
        <location evidence="1">Membrane</location>
        <topology evidence="1">Multi-pass membrane protein</topology>
    </subcellularLocation>
</comment>
<evidence type="ECO:0000256" key="9">
    <source>
        <dbReference type="SAM" id="Coils"/>
    </source>
</evidence>
<evidence type="ECO:0000256" key="5">
    <source>
        <dbReference type="ARBA" id="ARBA00023136"/>
    </source>
</evidence>
<dbReference type="EMBL" id="JBAMIC010000013">
    <property type="protein sequence ID" value="KAK7097774.1"/>
    <property type="molecule type" value="Genomic_DNA"/>
</dbReference>
<keyword evidence="9" id="KW-0175">Coiled coil</keyword>
<keyword evidence="3 11" id="KW-1133">Transmembrane helix</keyword>
<dbReference type="Pfam" id="PF00003">
    <property type="entry name" value="7tm_3"/>
    <property type="match status" value="1"/>
</dbReference>
<keyword evidence="2 11" id="KW-0812">Transmembrane</keyword>
<name>A0AAN9G7R4_9CAEN</name>
<evidence type="ECO:0000256" key="1">
    <source>
        <dbReference type="ARBA" id="ARBA00004141"/>
    </source>
</evidence>
<feature type="transmembrane region" description="Helical" evidence="11">
    <location>
        <begin position="30"/>
        <end position="51"/>
    </location>
</feature>
<dbReference type="CDD" id="cd15047">
    <property type="entry name" value="7tmC_GABA-B-like"/>
    <property type="match status" value="1"/>
</dbReference>
<dbReference type="Proteomes" id="UP001374579">
    <property type="component" value="Unassembled WGS sequence"/>
</dbReference>
<protein>
    <recommendedName>
        <fullName evidence="12">G-protein coupled receptors family 3 profile domain-containing protein</fullName>
    </recommendedName>
</protein>
<comment type="caution">
    <text evidence="13">The sequence shown here is derived from an EMBL/GenBank/DDBJ whole genome shotgun (WGS) entry which is preliminary data.</text>
</comment>
<evidence type="ECO:0000256" key="6">
    <source>
        <dbReference type="ARBA" id="ARBA00023170"/>
    </source>
</evidence>
<organism evidence="13 14">
    <name type="scientific">Littorina saxatilis</name>
    <dbReference type="NCBI Taxonomy" id="31220"/>
    <lineage>
        <taxon>Eukaryota</taxon>
        <taxon>Metazoa</taxon>
        <taxon>Spiralia</taxon>
        <taxon>Lophotrochozoa</taxon>
        <taxon>Mollusca</taxon>
        <taxon>Gastropoda</taxon>
        <taxon>Caenogastropoda</taxon>
        <taxon>Littorinimorpha</taxon>
        <taxon>Littorinoidea</taxon>
        <taxon>Littorinidae</taxon>
        <taxon>Littorina</taxon>
    </lineage>
</organism>
<dbReference type="PRINTS" id="PR01176">
    <property type="entry name" value="GABABRECEPTR"/>
</dbReference>
<feature type="compositionally biased region" description="Low complexity" evidence="10">
    <location>
        <begin position="644"/>
        <end position="656"/>
    </location>
</feature>
<reference evidence="13 14" key="1">
    <citation type="submission" date="2024-02" db="EMBL/GenBank/DDBJ databases">
        <title>Chromosome-scale genome assembly of the rough periwinkle Littorina saxatilis.</title>
        <authorList>
            <person name="De Jode A."/>
            <person name="Faria R."/>
            <person name="Formenti G."/>
            <person name="Sims Y."/>
            <person name="Smith T.P."/>
            <person name="Tracey A."/>
            <person name="Wood J.M.D."/>
            <person name="Zagrodzka Z.B."/>
            <person name="Johannesson K."/>
            <person name="Butlin R.K."/>
            <person name="Leder E.H."/>
        </authorList>
    </citation>
    <scope>NUCLEOTIDE SEQUENCE [LARGE SCALE GENOMIC DNA]</scope>
    <source>
        <strain evidence="13">Snail1</strain>
        <tissue evidence="13">Muscle</tissue>
    </source>
</reference>
<dbReference type="GO" id="GO:0038039">
    <property type="term" value="C:G protein-coupled receptor heterodimeric complex"/>
    <property type="evidence" value="ECO:0007669"/>
    <property type="project" value="TreeGrafter"/>
</dbReference>
<evidence type="ECO:0000256" key="8">
    <source>
        <dbReference type="ARBA" id="ARBA00023224"/>
    </source>
</evidence>
<evidence type="ECO:0000256" key="3">
    <source>
        <dbReference type="ARBA" id="ARBA00022989"/>
    </source>
</evidence>
<feature type="coiled-coil region" evidence="9">
    <location>
        <begin position="714"/>
        <end position="741"/>
    </location>
</feature>
<evidence type="ECO:0000259" key="12">
    <source>
        <dbReference type="PROSITE" id="PS50259"/>
    </source>
</evidence>
<feature type="compositionally biased region" description="Low complexity" evidence="10">
    <location>
        <begin position="686"/>
        <end position="698"/>
    </location>
</feature>
<keyword evidence="8" id="KW-0807">Transducer</keyword>
<dbReference type="GO" id="GO:0004965">
    <property type="term" value="F:G protein-coupled GABA receptor activity"/>
    <property type="evidence" value="ECO:0007669"/>
    <property type="project" value="InterPro"/>
</dbReference>
<dbReference type="AlphaFoldDB" id="A0AAN9G7R4"/>
<evidence type="ECO:0000256" key="2">
    <source>
        <dbReference type="ARBA" id="ARBA00022692"/>
    </source>
</evidence>
<sequence>MFAKTFRVHQIFTRAHHGLVKSKLLRDRHLLFLIGGLLVLDSGVVCVWVVVDPMRRHVTNLTMESSEDDEDLVFLTQLATCHSQHLQKWMGTFYAYKGLLLLFGVYMAWETRNVKIPALNDSQYIGFNVYNVVLMSVCVVVLSNILSSQPTLSYAIESAFMVLSTTVTLCLLFVPKIYVIVTSGGDPVIASTGILVEANTRRFVVDEKKEIYYRAEVQNRVYKRELVELDQEICRLEQLLELPMEDYPKLTDDLLYLLPETKVDGTSAFECRRKTELESCNSISDGGEGVSYDKEEIQDVLKEMGLGQDELGQGPDQGQPRPYTHPPFGKRYSAQDHVSTSAFKKLRRLSRSLSIGHSSHFKWKVKKSGLPGKLDNHHWLSGCSGSKDSVAGDSDDVSLCFSSPPLSPSDFEKDTDKSRFAALLREELVSGNNIELFLGRGGVNLLDDVDRRRARLSSASSDSDHVPSSDKVTQTCFLDSPVAAKKRFGHVFRVDNLEVIEMEDNPSGSTGQLTSDCHVTLNNQSEPLTERAESLDVAGDTVGQNVFTFGANKEEEELLMKHVRGEEKSCNLSRPESFPDKLGSGFQGSTPPGSRSPCVRAKGVAVHFSPYNEIRFLEKTNISDAFFQEAVDPSTSAQQHGKKSPQSASVHSSSPVTQLHQSTPCHVTSGTQSKPSTERTSPGSVGDSASGISESGSSKNPARLRFINPQAVIENERRKRIRKLQHDLQHIQRELQDLDDLEYDVTEV</sequence>
<dbReference type="InterPro" id="IPR002455">
    <property type="entry name" value="GPCR3_GABA-B"/>
</dbReference>
<keyword evidence="4" id="KW-0297">G-protein coupled receptor</keyword>
<evidence type="ECO:0000256" key="7">
    <source>
        <dbReference type="ARBA" id="ARBA00023180"/>
    </source>
</evidence>
<feature type="transmembrane region" description="Helical" evidence="11">
    <location>
        <begin position="159"/>
        <end position="181"/>
    </location>
</feature>
<proteinExistence type="predicted"/>
<dbReference type="GO" id="GO:0007214">
    <property type="term" value="P:gamma-aminobutyric acid signaling pathway"/>
    <property type="evidence" value="ECO:0007669"/>
    <property type="project" value="TreeGrafter"/>
</dbReference>
<feature type="region of interest" description="Disordered" evidence="10">
    <location>
        <begin position="566"/>
        <end position="598"/>
    </location>
</feature>
<accession>A0AAN9G7R4</accession>
<evidence type="ECO:0000256" key="11">
    <source>
        <dbReference type="SAM" id="Phobius"/>
    </source>
</evidence>
<feature type="transmembrane region" description="Helical" evidence="11">
    <location>
        <begin position="93"/>
        <end position="109"/>
    </location>
</feature>
<feature type="compositionally biased region" description="Polar residues" evidence="10">
    <location>
        <begin position="657"/>
        <end position="683"/>
    </location>
</feature>
<keyword evidence="6" id="KW-0675">Receptor</keyword>
<dbReference type="PROSITE" id="PS50259">
    <property type="entry name" value="G_PROTEIN_RECEP_F3_4"/>
    <property type="match status" value="1"/>
</dbReference>
<keyword evidence="14" id="KW-1185">Reference proteome</keyword>
<evidence type="ECO:0000313" key="14">
    <source>
        <dbReference type="Proteomes" id="UP001374579"/>
    </source>
</evidence>